<sequence length="98" mass="11420">MIFLQLISSAFDADSEESKSEDEEPMDEDEKSSELRQLAKSDAIELVASTEMLRIRFPFQSISIRLADFFCLQEKKPTYYIPCVMFTIFLQVYCLMNI</sequence>
<dbReference type="Proteomes" id="UP000095283">
    <property type="component" value="Unplaced"/>
</dbReference>
<proteinExistence type="predicted"/>
<reference evidence="3" key="1">
    <citation type="submission" date="2016-11" db="UniProtKB">
        <authorList>
            <consortium name="WormBaseParasite"/>
        </authorList>
    </citation>
    <scope>IDENTIFICATION</scope>
</reference>
<evidence type="ECO:0000313" key="3">
    <source>
        <dbReference type="WBParaSite" id="Hba_10098"/>
    </source>
</evidence>
<feature type="compositionally biased region" description="Acidic residues" evidence="1">
    <location>
        <begin position="13"/>
        <end position="31"/>
    </location>
</feature>
<feature type="region of interest" description="Disordered" evidence="1">
    <location>
        <begin position="12"/>
        <end position="36"/>
    </location>
</feature>
<evidence type="ECO:0000256" key="1">
    <source>
        <dbReference type="SAM" id="MobiDB-lite"/>
    </source>
</evidence>
<evidence type="ECO:0000313" key="2">
    <source>
        <dbReference type="Proteomes" id="UP000095283"/>
    </source>
</evidence>
<accession>A0A1I7WY53</accession>
<keyword evidence="2" id="KW-1185">Reference proteome</keyword>
<name>A0A1I7WY53_HETBA</name>
<organism evidence="2 3">
    <name type="scientific">Heterorhabditis bacteriophora</name>
    <name type="common">Entomopathogenic nematode worm</name>
    <dbReference type="NCBI Taxonomy" id="37862"/>
    <lineage>
        <taxon>Eukaryota</taxon>
        <taxon>Metazoa</taxon>
        <taxon>Ecdysozoa</taxon>
        <taxon>Nematoda</taxon>
        <taxon>Chromadorea</taxon>
        <taxon>Rhabditida</taxon>
        <taxon>Rhabditina</taxon>
        <taxon>Rhabditomorpha</taxon>
        <taxon>Strongyloidea</taxon>
        <taxon>Heterorhabditidae</taxon>
        <taxon>Heterorhabditis</taxon>
    </lineage>
</organism>
<dbReference type="WBParaSite" id="Hba_10098">
    <property type="protein sequence ID" value="Hba_10098"/>
    <property type="gene ID" value="Hba_10098"/>
</dbReference>
<protein>
    <submittedName>
        <fullName evidence="3">Uncharacterized protein</fullName>
    </submittedName>
</protein>
<dbReference type="AlphaFoldDB" id="A0A1I7WY53"/>